<evidence type="ECO:0000313" key="10">
    <source>
        <dbReference type="EMBL" id="BES97659.1"/>
    </source>
</evidence>
<dbReference type="Pfam" id="PF22924">
    <property type="entry name" value="ACOX_C_alpha1"/>
    <property type="match status" value="1"/>
</dbReference>
<feature type="domain" description="Acyl-CoA oxidase/dehydrogenase middle" evidence="8">
    <location>
        <begin position="149"/>
        <end position="258"/>
    </location>
</feature>
<dbReference type="Pfam" id="PF01756">
    <property type="entry name" value="ACOX"/>
    <property type="match status" value="1"/>
</dbReference>
<protein>
    <recommendedName>
        <fullName evidence="6">Acyl-coenzyme A oxidase</fullName>
    </recommendedName>
</protein>
<dbReference type="Pfam" id="PF02770">
    <property type="entry name" value="Acyl-CoA_dh_M"/>
    <property type="match status" value="1"/>
</dbReference>
<evidence type="ECO:0000259" key="8">
    <source>
        <dbReference type="Pfam" id="PF02770"/>
    </source>
</evidence>
<keyword evidence="4 6" id="KW-0274">FAD</keyword>
<proteinExistence type="inferred from homology"/>
<dbReference type="PANTHER" id="PTHR10909">
    <property type="entry name" value="ELECTRON TRANSPORT OXIDOREDUCTASE"/>
    <property type="match status" value="1"/>
</dbReference>
<evidence type="ECO:0000256" key="5">
    <source>
        <dbReference type="ARBA" id="ARBA00023002"/>
    </source>
</evidence>
<reference evidence="10 11" key="1">
    <citation type="submission" date="2023-09" db="EMBL/GenBank/DDBJ databases">
        <title>Nesidiocoris tenuis whole genome shotgun sequence.</title>
        <authorList>
            <person name="Shibata T."/>
            <person name="Shimoda M."/>
            <person name="Kobayashi T."/>
            <person name="Uehara T."/>
        </authorList>
    </citation>
    <scope>NUCLEOTIDE SEQUENCE [LARGE SCALE GENOMIC DNA]</scope>
    <source>
        <strain evidence="10 11">Japan</strain>
    </source>
</reference>
<dbReference type="InterPro" id="IPR006091">
    <property type="entry name" value="Acyl-CoA_Oxase/DH_mid-dom"/>
</dbReference>
<dbReference type="PIRSF" id="PIRSF000168">
    <property type="entry name" value="Acyl-CoA_oxidase"/>
    <property type="match status" value="1"/>
</dbReference>
<dbReference type="SUPFAM" id="SSF56645">
    <property type="entry name" value="Acyl-CoA dehydrogenase NM domain-like"/>
    <property type="match status" value="1"/>
</dbReference>
<evidence type="ECO:0000256" key="6">
    <source>
        <dbReference type="PIRNR" id="PIRNR000168"/>
    </source>
</evidence>
<dbReference type="InterPro" id="IPR036250">
    <property type="entry name" value="AcylCo_DH-like_C"/>
</dbReference>
<keyword evidence="11" id="KW-1185">Reference proteome</keyword>
<evidence type="ECO:0000256" key="2">
    <source>
        <dbReference type="ARBA" id="ARBA00006288"/>
    </source>
</evidence>
<dbReference type="InterPro" id="IPR012258">
    <property type="entry name" value="Acyl-CoA_oxidase"/>
</dbReference>
<feature type="domain" description="Acyl-CoA oxidase C-alpha1" evidence="9">
    <location>
        <begin position="298"/>
        <end position="460"/>
    </location>
</feature>
<comment type="cofactor">
    <cofactor evidence="1">
        <name>FAD</name>
        <dbReference type="ChEBI" id="CHEBI:57692"/>
    </cofactor>
</comment>
<evidence type="ECO:0000256" key="4">
    <source>
        <dbReference type="ARBA" id="ARBA00022827"/>
    </source>
</evidence>
<keyword evidence="5" id="KW-0560">Oxidoreductase</keyword>
<comment type="similarity">
    <text evidence="2 6">Belongs to the acyl-CoA oxidase family.</text>
</comment>
<dbReference type="Gene3D" id="1.20.140.10">
    <property type="entry name" value="Butyryl-CoA Dehydrogenase, subunit A, domain 3"/>
    <property type="match status" value="2"/>
</dbReference>
<evidence type="ECO:0000259" key="9">
    <source>
        <dbReference type="Pfam" id="PF22924"/>
    </source>
</evidence>
<dbReference type="InterPro" id="IPR009100">
    <property type="entry name" value="AcylCoA_DH/oxidase_NM_dom_sf"/>
</dbReference>
<accession>A0ABN7AZQ3</accession>
<keyword evidence="3 6" id="KW-0285">Flavoprotein</keyword>
<dbReference type="InterPro" id="IPR055060">
    <property type="entry name" value="ACOX_C_alpha1"/>
</dbReference>
<evidence type="ECO:0000259" key="7">
    <source>
        <dbReference type="Pfam" id="PF01756"/>
    </source>
</evidence>
<dbReference type="Gene3D" id="2.40.110.10">
    <property type="entry name" value="Butyryl-CoA Dehydrogenase, subunit A, domain 2"/>
    <property type="match status" value="1"/>
</dbReference>
<dbReference type="EMBL" id="AP028916">
    <property type="protein sequence ID" value="BES97659.1"/>
    <property type="molecule type" value="Genomic_DNA"/>
</dbReference>
<dbReference type="InterPro" id="IPR002655">
    <property type="entry name" value="Acyl-CoA_oxidase_C"/>
</dbReference>
<evidence type="ECO:0000313" key="11">
    <source>
        <dbReference type="Proteomes" id="UP001307889"/>
    </source>
</evidence>
<dbReference type="Proteomes" id="UP001307889">
    <property type="component" value="Chromosome 8"/>
</dbReference>
<name>A0ABN7AZQ3_9HEMI</name>
<dbReference type="SUPFAM" id="SSF47203">
    <property type="entry name" value="Acyl-CoA dehydrogenase C-terminal domain-like"/>
    <property type="match status" value="2"/>
</dbReference>
<sequence length="682" mass="76972">MGSSERSTLLSLEEYRSKSSFDVKQMFEEMEPPEYFEIKKKVWHFLASNPLFHVDYKNGSSEKAKARAATQLKVFISSSGLFKHIDNMSYRDRTKYLLIVNEALEIYNANVSIKIALGVALFANALNCLGSERHKKFYTDVWEGKILSCLAITELEHGSDTKRLKTIARYDALTKEFVINTPGICAAKVWVGNLGKQCTHALLFAQLEVNGVSHGLHGFVVPIRDPQTLQPYLGINVGDLGEKSGLHGIDNGWVMFDNYRIPKENLLNRVGDVNEEGEYETSFTDPQKLLGASLEILSAGRVGIVNESSNNLLRAVIIAVRYAAQRRQFCDSKGIETPLLEYQTHQYRLFPYLAATYVIKNFSNEFSDRYVDCVAASREGSLEMKQVSRMVSGVHAVLCCTKAVITWTTQRAIQETREACGGHGYHKAAGLGDLRNNHDPRVTFEGDNTVLLQQTSNWLLKLYNDPDERDFTVYPLSMFKFIDQLDAILSKKSDVTNVETLCSVSTIMTMYEGLICWLLKTTNRKMDALKSKYNDRFVARNLCQVFKAKELAIVVAEFVMICHLKEKIMLSKRTSVVIVLKKLFSLYGLWCLYQHLPLLYQGGFFSSPLHTDCISDAILSLCDELKGEAVTLVDALSPPDFILNSVLGCSDGKLYERLMNAFRQQDNGGIPLRYPDFYKAKL</sequence>
<dbReference type="InterPro" id="IPR046373">
    <property type="entry name" value="Acyl-CoA_Oxase/DH_mid-dom_sf"/>
</dbReference>
<feature type="domain" description="Acyl-CoA oxidase C-terminal" evidence="7">
    <location>
        <begin position="505"/>
        <end position="666"/>
    </location>
</feature>
<evidence type="ECO:0000256" key="1">
    <source>
        <dbReference type="ARBA" id="ARBA00001974"/>
    </source>
</evidence>
<evidence type="ECO:0000256" key="3">
    <source>
        <dbReference type="ARBA" id="ARBA00022630"/>
    </source>
</evidence>
<dbReference type="PANTHER" id="PTHR10909:SF223">
    <property type="entry name" value="ACYL-COENZYME A OXIDASE"/>
    <property type="match status" value="1"/>
</dbReference>
<gene>
    <name evidence="10" type="ORF">NTJ_10473</name>
</gene>
<organism evidence="10 11">
    <name type="scientific">Nesidiocoris tenuis</name>
    <dbReference type="NCBI Taxonomy" id="355587"/>
    <lineage>
        <taxon>Eukaryota</taxon>
        <taxon>Metazoa</taxon>
        <taxon>Ecdysozoa</taxon>
        <taxon>Arthropoda</taxon>
        <taxon>Hexapoda</taxon>
        <taxon>Insecta</taxon>
        <taxon>Pterygota</taxon>
        <taxon>Neoptera</taxon>
        <taxon>Paraneoptera</taxon>
        <taxon>Hemiptera</taxon>
        <taxon>Heteroptera</taxon>
        <taxon>Panheteroptera</taxon>
        <taxon>Cimicomorpha</taxon>
        <taxon>Miridae</taxon>
        <taxon>Dicyphina</taxon>
        <taxon>Nesidiocoris</taxon>
    </lineage>
</organism>